<dbReference type="PANTHER" id="PTHR46609">
    <property type="entry name" value="EXONUCLEASE, PHAGE-TYPE/RECB, C-TERMINAL DOMAIN-CONTAINING PROTEIN"/>
    <property type="match status" value="1"/>
</dbReference>
<dbReference type="EMBL" id="JARBHB010000011">
    <property type="protein sequence ID" value="KAJ8872997.1"/>
    <property type="molecule type" value="Genomic_DNA"/>
</dbReference>
<dbReference type="InterPro" id="IPR011604">
    <property type="entry name" value="PDDEXK-like_dom_sf"/>
</dbReference>
<proteinExistence type="predicted"/>
<gene>
    <name evidence="2" type="ORF">PR048_026613</name>
</gene>
<dbReference type="Proteomes" id="UP001159363">
    <property type="component" value="Chromosome 10"/>
</dbReference>
<reference evidence="2 3" key="1">
    <citation type="submission" date="2023-02" db="EMBL/GenBank/DDBJ databases">
        <title>LHISI_Scaffold_Assembly.</title>
        <authorList>
            <person name="Stuart O.P."/>
            <person name="Cleave R."/>
            <person name="Magrath M.J.L."/>
            <person name="Mikheyev A.S."/>
        </authorList>
    </citation>
    <scope>NUCLEOTIDE SEQUENCE [LARGE SCALE GENOMIC DNA]</scope>
    <source>
        <strain evidence="2">Daus_M_001</strain>
        <tissue evidence="2">Leg muscle</tissue>
    </source>
</reference>
<feature type="region of interest" description="Disordered" evidence="1">
    <location>
        <begin position="73"/>
        <end position="95"/>
    </location>
</feature>
<dbReference type="PANTHER" id="PTHR46609:SF8">
    <property type="entry name" value="YQAJ VIRAL RECOMBINASE DOMAIN-CONTAINING PROTEIN"/>
    <property type="match status" value="1"/>
</dbReference>
<keyword evidence="3" id="KW-1185">Reference proteome</keyword>
<dbReference type="Gene3D" id="3.90.320.10">
    <property type="match status" value="1"/>
</dbReference>
<dbReference type="InterPro" id="IPR051703">
    <property type="entry name" value="NF-kappa-B_Signaling_Reg"/>
</dbReference>
<name>A0ABQ9GLV5_9NEOP</name>
<sequence length="198" mass="23122">MILEGFVVSRKRQKTKVVQFLLFYERRCLTNNSIFDLLALELSSKLSHLFIKRYQTTVLEALPNNSRGSITKAHVERKERTAKKRKRRKMDNPQKLKNRKLQMSERLKRLTASHFSTTCKMKKSTKRGKSGVNILYSRFSGTTATRYGLENERNAIEDFEFKIGEKEVRCVLFVDLEYPWHAEFPDGLVGDDSILVVK</sequence>
<organism evidence="2 3">
    <name type="scientific">Dryococelus australis</name>
    <dbReference type="NCBI Taxonomy" id="614101"/>
    <lineage>
        <taxon>Eukaryota</taxon>
        <taxon>Metazoa</taxon>
        <taxon>Ecdysozoa</taxon>
        <taxon>Arthropoda</taxon>
        <taxon>Hexapoda</taxon>
        <taxon>Insecta</taxon>
        <taxon>Pterygota</taxon>
        <taxon>Neoptera</taxon>
        <taxon>Polyneoptera</taxon>
        <taxon>Phasmatodea</taxon>
        <taxon>Verophasmatodea</taxon>
        <taxon>Anareolatae</taxon>
        <taxon>Phasmatidae</taxon>
        <taxon>Eurycanthinae</taxon>
        <taxon>Dryococelus</taxon>
    </lineage>
</organism>
<feature type="compositionally biased region" description="Basic residues" evidence="1">
    <location>
        <begin position="80"/>
        <end position="89"/>
    </location>
</feature>
<evidence type="ECO:0000256" key="1">
    <source>
        <dbReference type="SAM" id="MobiDB-lite"/>
    </source>
</evidence>
<protein>
    <submittedName>
        <fullName evidence="2">Uncharacterized protein</fullName>
    </submittedName>
</protein>
<accession>A0ABQ9GLV5</accession>
<comment type="caution">
    <text evidence="2">The sequence shown here is derived from an EMBL/GenBank/DDBJ whole genome shotgun (WGS) entry which is preliminary data.</text>
</comment>
<evidence type="ECO:0000313" key="2">
    <source>
        <dbReference type="EMBL" id="KAJ8872997.1"/>
    </source>
</evidence>
<evidence type="ECO:0000313" key="3">
    <source>
        <dbReference type="Proteomes" id="UP001159363"/>
    </source>
</evidence>
<dbReference type="SUPFAM" id="SSF52980">
    <property type="entry name" value="Restriction endonuclease-like"/>
    <property type="match status" value="1"/>
</dbReference>
<dbReference type="InterPro" id="IPR011335">
    <property type="entry name" value="Restrct_endonuc-II-like"/>
</dbReference>